<name>A0A392W669_9FABA</name>
<proteinExistence type="predicted"/>
<reference evidence="1 2" key="1">
    <citation type="journal article" date="2018" name="Front. Plant Sci.">
        <title>Red Clover (Trifolium pratense) and Zigzag Clover (T. medium) - A Picture of Genomic Similarities and Differences.</title>
        <authorList>
            <person name="Dluhosova J."/>
            <person name="Istvanek J."/>
            <person name="Nedelnik J."/>
            <person name="Repkova J."/>
        </authorList>
    </citation>
    <scope>NUCLEOTIDE SEQUENCE [LARGE SCALE GENOMIC DNA]</scope>
    <source>
        <strain evidence="2">cv. 10/8</strain>
        <tissue evidence="1">Leaf</tissue>
    </source>
</reference>
<protein>
    <submittedName>
        <fullName evidence="1">Uncharacterized protein</fullName>
    </submittedName>
</protein>
<evidence type="ECO:0000313" key="1">
    <source>
        <dbReference type="EMBL" id="MCI95249.1"/>
    </source>
</evidence>
<evidence type="ECO:0000313" key="2">
    <source>
        <dbReference type="Proteomes" id="UP000265520"/>
    </source>
</evidence>
<comment type="caution">
    <text evidence="1">The sequence shown here is derived from an EMBL/GenBank/DDBJ whole genome shotgun (WGS) entry which is preliminary data.</text>
</comment>
<dbReference type="Proteomes" id="UP000265520">
    <property type="component" value="Unassembled WGS sequence"/>
</dbReference>
<dbReference type="AlphaFoldDB" id="A0A392W669"/>
<accession>A0A392W669</accession>
<feature type="non-terminal residue" evidence="1">
    <location>
        <position position="33"/>
    </location>
</feature>
<dbReference type="EMBL" id="LXQA011381119">
    <property type="protein sequence ID" value="MCI95249.1"/>
    <property type="molecule type" value="Genomic_DNA"/>
</dbReference>
<organism evidence="1 2">
    <name type="scientific">Trifolium medium</name>
    <dbReference type="NCBI Taxonomy" id="97028"/>
    <lineage>
        <taxon>Eukaryota</taxon>
        <taxon>Viridiplantae</taxon>
        <taxon>Streptophyta</taxon>
        <taxon>Embryophyta</taxon>
        <taxon>Tracheophyta</taxon>
        <taxon>Spermatophyta</taxon>
        <taxon>Magnoliopsida</taxon>
        <taxon>eudicotyledons</taxon>
        <taxon>Gunneridae</taxon>
        <taxon>Pentapetalae</taxon>
        <taxon>rosids</taxon>
        <taxon>fabids</taxon>
        <taxon>Fabales</taxon>
        <taxon>Fabaceae</taxon>
        <taxon>Papilionoideae</taxon>
        <taxon>50 kb inversion clade</taxon>
        <taxon>NPAAA clade</taxon>
        <taxon>Hologalegina</taxon>
        <taxon>IRL clade</taxon>
        <taxon>Trifolieae</taxon>
        <taxon>Trifolium</taxon>
    </lineage>
</organism>
<sequence length="33" mass="3479">MADDLDYLHQMAGKFPVVNDSVGANIGTAADIE</sequence>
<keyword evidence="2" id="KW-1185">Reference proteome</keyword>